<dbReference type="EMBL" id="JBCGDC010000055">
    <property type="protein sequence ID" value="MFB6395286.1"/>
    <property type="molecule type" value="Genomic_DNA"/>
</dbReference>
<feature type="signal peptide" evidence="2">
    <location>
        <begin position="1"/>
        <end position="28"/>
    </location>
</feature>
<proteinExistence type="predicted"/>
<comment type="caution">
    <text evidence="3">The sequence shown here is derived from an EMBL/GenBank/DDBJ whole genome shotgun (WGS) entry which is preliminary data.</text>
</comment>
<evidence type="ECO:0000256" key="1">
    <source>
        <dbReference type="SAM" id="MobiDB-lite"/>
    </source>
</evidence>
<evidence type="ECO:0000313" key="4">
    <source>
        <dbReference type="Proteomes" id="UP001582793"/>
    </source>
</evidence>
<gene>
    <name evidence="3" type="ORF">AAFH96_19545</name>
</gene>
<dbReference type="Proteomes" id="UP001582793">
    <property type="component" value="Unassembled WGS sequence"/>
</dbReference>
<feature type="chain" id="PRO_5045179269" evidence="2">
    <location>
        <begin position="29"/>
        <end position="399"/>
    </location>
</feature>
<keyword evidence="4" id="KW-1185">Reference proteome</keyword>
<keyword evidence="2" id="KW-0732">Signal</keyword>
<organism evidence="3 4">
    <name type="scientific">Polymorphospora lycopeni</name>
    <dbReference type="NCBI Taxonomy" id="3140240"/>
    <lineage>
        <taxon>Bacteria</taxon>
        <taxon>Bacillati</taxon>
        <taxon>Actinomycetota</taxon>
        <taxon>Actinomycetes</taxon>
        <taxon>Micromonosporales</taxon>
        <taxon>Micromonosporaceae</taxon>
        <taxon>Polymorphospora</taxon>
    </lineage>
</organism>
<evidence type="ECO:0000313" key="3">
    <source>
        <dbReference type="EMBL" id="MFB6395286.1"/>
    </source>
</evidence>
<accession>A0ABV5CTF7</accession>
<reference evidence="3 4" key="1">
    <citation type="submission" date="2024-04" db="EMBL/GenBank/DDBJ databases">
        <title>Polymorphospora sp. isolated from Baiyangdian Lake in Xiong'an New Area.</title>
        <authorList>
            <person name="Zhang X."/>
            <person name="Liu J."/>
        </authorList>
    </citation>
    <scope>NUCLEOTIDE SEQUENCE [LARGE SCALE GENOMIC DNA]</scope>
    <source>
        <strain evidence="3 4">2-325</strain>
    </source>
</reference>
<feature type="compositionally biased region" description="Low complexity" evidence="1">
    <location>
        <begin position="223"/>
        <end position="265"/>
    </location>
</feature>
<protein>
    <submittedName>
        <fullName evidence="3">Uncharacterized protein</fullName>
    </submittedName>
</protein>
<sequence>MSRWFHRAVGTVGVAGGFLLLTGGAAQADPADATPQAADPQQVQGAIDKLLTPTGTLPDLGLSELDATAGEISDGVLTISRNNAADGSREAAPDPLTGQLPDLADVPVDRLLAGELRMFPGLGDQSAPAGPAVDQVGQPVGRTGATADAIPAMVTSAGEQVPALIGDALMAQKPELFGATESLPVVDTLPVVGGLPVVGDLTHGGVPLVGSLPLVGDPSNLVGPAAAGPTTQPATTQPATTRPATTQPATTQPATTQPATGDTATRPATGPAPSTAGGQPARGGERSFNGTGRPVAGEDPDYAESASSARQVLPASDGPQTLPAFDGPVTLPAPAGSPVLPAAGQHPGIRPAGALPGGPDPQLLPAFDGLQTLPAQGGRPATSTVAPMVMSIDRTLPAG</sequence>
<dbReference type="RefSeq" id="WP_375735160.1">
    <property type="nucleotide sequence ID" value="NZ_JBCGDC010000055.1"/>
</dbReference>
<evidence type="ECO:0000256" key="2">
    <source>
        <dbReference type="SAM" id="SignalP"/>
    </source>
</evidence>
<name>A0ABV5CTF7_9ACTN</name>
<feature type="region of interest" description="Disordered" evidence="1">
    <location>
        <begin position="220"/>
        <end position="382"/>
    </location>
</feature>